<evidence type="ECO:0000256" key="1">
    <source>
        <dbReference type="SAM" id="SignalP"/>
    </source>
</evidence>
<name>A0A8J5XMX0_DIALT</name>
<sequence>MLRLVFSTLGLAGASGMRIDCGGRPVCGSVHAVLLELARVERSNLAWWTSFHRPFAFNGSALAASRVSASAIPPRAEDTTAEEGSLARAHATCLIAGPGRGGTHALGVFLKSWLRGSTVQHESFGTVFSIGWPFLAFRRPGVRMRTPPRGKTLSVEQAFIPPWVPVAPILSVHRDPLAAIGSLAVSFAAYGACRGPLAQWDAWSWRLASTVVPLPRDSAAQPPCWEWLLPSVSRSGYDPANTTHVAAREWNKGQCCRLGRAQRLNLSMHYWVRWSLLADKFAFGMLTMETVTYGQVHDLVSRYWLGSLGCRDEPAGLAHGALQRDAEPCSAAPWEFIRRPPPPHKVNVRPGIHRPTALAAGGGNATALRRKLSWRELDKADEGMARVARMLASATGSDRSACAL</sequence>
<feature type="signal peptide" evidence="1">
    <location>
        <begin position="1"/>
        <end position="16"/>
    </location>
</feature>
<evidence type="ECO:0000313" key="3">
    <source>
        <dbReference type="Proteomes" id="UP000751190"/>
    </source>
</evidence>
<keyword evidence="3" id="KW-1185">Reference proteome</keyword>
<organism evidence="2 3">
    <name type="scientific">Diacronema lutheri</name>
    <name type="common">Unicellular marine alga</name>
    <name type="synonym">Monochrysis lutheri</name>
    <dbReference type="NCBI Taxonomy" id="2081491"/>
    <lineage>
        <taxon>Eukaryota</taxon>
        <taxon>Haptista</taxon>
        <taxon>Haptophyta</taxon>
        <taxon>Pavlovophyceae</taxon>
        <taxon>Pavlovales</taxon>
        <taxon>Pavlovaceae</taxon>
        <taxon>Diacronema</taxon>
    </lineage>
</organism>
<dbReference type="AlphaFoldDB" id="A0A8J5XMX0"/>
<proteinExistence type="predicted"/>
<gene>
    <name evidence="2" type="ORF">KFE25_002210</name>
</gene>
<dbReference type="EMBL" id="JAGTXO010000008">
    <property type="protein sequence ID" value="KAG8466454.1"/>
    <property type="molecule type" value="Genomic_DNA"/>
</dbReference>
<feature type="chain" id="PRO_5035151104" description="Sulfotransferase" evidence="1">
    <location>
        <begin position="17"/>
        <end position="404"/>
    </location>
</feature>
<accession>A0A8J5XMX0</accession>
<keyword evidence="1" id="KW-0732">Signal</keyword>
<evidence type="ECO:0000313" key="2">
    <source>
        <dbReference type="EMBL" id="KAG8466454.1"/>
    </source>
</evidence>
<dbReference type="Proteomes" id="UP000751190">
    <property type="component" value="Unassembled WGS sequence"/>
</dbReference>
<protein>
    <recommendedName>
        <fullName evidence="4">Sulfotransferase</fullName>
    </recommendedName>
</protein>
<evidence type="ECO:0008006" key="4">
    <source>
        <dbReference type="Google" id="ProtNLM"/>
    </source>
</evidence>
<reference evidence="2" key="1">
    <citation type="submission" date="2021-05" db="EMBL/GenBank/DDBJ databases">
        <title>The genome of the haptophyte Pavlova lutheri (Diacronema luteri, Pavlovales) - a model for lipid biosynthesis in eukaryotic algae.</title>
        <authorList>
            <person name="Hulatt C.J."/>
            <person name="Posewitz M.C."/>
        </authorList>
    </citation>
    <scope>NUCLEOTIDE SEQUENCE</scope>
    <source>
        <strain evidence="2">NIVA-4/92</strain>
    </source>
</reference>
<comment type="caution">
    <text evidence="2">The sequence shown here is derived from an EMBL/GenBank/DDBJ whole genome shotgun (WGS) entry which is preliminary data.</text>
</comment>